<organism evidence="2">
    <name type="scientific">Oscillatoriales cyanobacterium SpSt-418</name>
    <dbReference type="NCBI Taxonomy" id="2282169"/>
    <lineage>
        <taxon>Bacteria</taxon>
        <taxon>Bacillati</taxon>
        <taxon>Cyanobacteriota</taxon>
        <taxon>Cyanophyceae</taxon>
        <taxon>Oscillatoriophycideae</taxon>
        <taxon>Oscillatoriales</taxon>
    </lineage>
</organism>
<keyword evidence="1" id="KW-1133">Transmembrane helix</keyword>
<dbReference type="InterPro" id="IPR009631">
    <property type="entry name" value="CGLD27-like"/>
</dbReference>
<sequence length="173" mass="19745">MQPDDVTTRGIPPSICPVPFEQQPLNEYRELSESDFFRWGTIDVSLYIRKLLWVWAWGWLVAGPVAAVSFPFAKYPVKFALTASAGAAFFVVLMLIRLYIGWGHVRSRLANPTIFYEESGWYDGQVWEKPVEVLTQDRLIVTYQVQPVFQRLNRTFAVLGGVALAGAIVWQFL</sequence>
<comment type="caution">
    <text evidence="2">The sequence shown here is derived from an EMBL/GenBank/DDBJ whole genome shotgun (WGS) entry which is preliminary data.</text>
</comment>
<evidence type="ECO:0000256" key="1">
    <source>
        <dbReference type="SAM" id="Phobius"/>
    </source>
</evidence>
<keyword evidence="1" id="KW-0472">Membrane</keyword>
<dbReference type="EMBL" id="DSRU01000026">
    <property type="protein sequence ID" value="HFM96519.1"/>
    <property type="molecule type" value="Genomic_DNA"/>
</dbReference>
<dbReference type="Pfam" id="PF06799">
    <property type="entry name" value="CGLD27-like"/>
    <property type="match status" value="1"/>
</dbReference>
<dbReference type="PANTHER" id="PTHR34214:SF3">
    <property type="entry name" value="PROTEIN CONSERVED IN THE GREEN LINEAGE AND DIATOMS 27, CHLOROPLASTIC"/>
    <property type="match status" value="1"/>
</dbReference>
<reference evidence="2" key="1">
    <citation type="journal article" date="2020" name="mSystems">
        <title>Genome- and Community-Level Interaction Insights into Carbon Utilization and Element Cycling Functions of Hydrothermarchaeota in Hydrothermal Sediment.</title>
        <authorList>
            <person name="Zhou Z."/>
            <person name="Liu Y."/>
            <person name="Xu W."/>
            <person name="Pan J."/>
            <person name="Luo Z.H."/>
            <person name="Li M."/>
        </authorList>
    </citation>
    <scope>NUCLEOTIDE SEQUENCE [LARGE SCALE GENOMIC DNA]</scope>
    <source>
        <strain evidence="2">SpSt-418</strain>
    </source>
</reference>
<accession>A0A7C3PD15</accession>
<feature type="transmembrane region" description="Helical" evidence="1">
    <location>
        <begin position="79"/>
        <end position="100"/>
    </location>
</feature>
<proteinExistence type="predicted"/>
<protein>
    <submittedName>
        <fullName evidence="2">DUF1230 family protein</fullName>
    </submittedName>
</protein>
<dbReference type="AlphaFoldDB" id="A0A7C3PD15"/>
<feature type="transmembrane region" description="Helical" evidence="1">
    <location>
        <begin position="155"/>
        <end position="172"/>
    </location>
</feature>
<dbReference type="PANTHER" id="PTHR34214">
    <property type="match status" value="1"/>
</dbReference>
<keyword evidence="1" id="KW-0812">Transmembrane</keyword>
<feature type="transmembrane region" description="Helical" evidence="1">
    <location>
        <begin position="52"/>
        <end position="73"/>
    </location>
</feature>
<evidence type="ECO:0000313" key="2">
    <source>
        <dbReference type="EMBL" id="HFM96519.1"/>
    </source>
</evidence>
<name>A0A7C3PD15_9CYAN</name>
<gene>
    <name evidence="2" type="ORF">ENR64_01895</name>
</gene>